<evidence type="ECO:0000259" key="12">
    <source>
        <dbReference type="PROSITE" id="PS50157"/>
    </source>
</evidence>
<keyword evidence="14" id="KW-1185">Reference proteome</keyword>
<dbReference type="Pfam" id="PF00096">
    <property type="entry name" value="zf-C2H2"/>
    <property type="match status" value="2"/>
</dbReference>
<dbReference type="OrthoDB" id="6077919at2759"/>
<feature type="domain" description="C2H2-type" evidence="12">
    <location>
        <begin position="459"/>
        <end position="483"/>
    </location>
</feature>
<evidence type="ECO:0000256" key="9">
    <source>
        <dbReference type="ARBA" id="ARBA00023242"/>
    </source>
</evidence>
<organism evidence="13 14">
    <name type="scientific">Leucocoprinus leucothites</name>
    <dbReference type="NCBI Taxonomy" id="201217"/>
    <lineage>
        <taxon>Eukaryota</taxon>
        <taxon>Fungi</taxon>
        <taxon>Dikarya</taxon>
        <taxon>Basidiomycota</taxon>
        <taxon>Agaricomycotina</taxon>
        <taxon>Agaricomycetes</taxon>
        <taxon>Agaricomycetidae</taxon>
        <taxon>Agaricales</taxon>
        <taxon>Agaricineae</taxon>
        <taxon>Agaricaceae</taxon>
        <taxon>Leucocoprinus</taxon>
    </lineage>
</organism>
<evidence type="ECO:0000313" key="14">
    <source>
        <dbReference type="Proteomes" id="UP000559027"/>
    </source>
</evidence>
<evidence type="ECO:0000256" key="6">
    <source>
        <dbReference type="ARBA" id="ARBA00022833"/>
    </source>
</evidence>
<name>A0A8H5LH14_9AGAR</name>
<keyword evidence="3" id="KW-0479">Metal-binding</keyword>
<dbReference type="InterPro" id="IPR036236">
    <property type="entry name" value="Znf_C2H2_sf"/>
</dbReference>
<keyword evidence="5 10" id="KW-0863">Zinc-finger</keyword>
<comment type="subcellular location">
    <subcellularLocation>
        <location evidence="1">Nucleus</location>
    </subcellularLocation>
</comment>
<keyword evidence="6" id="KW-0862">Zinc</keyword>
<evidence type="ECO:0000256" key="2">
    <source>
        <dbReference type="ARBA" id="ARBA00006991"/>
    </source>
</evidence>
<dbReference type="PANTHER" id="PTHR24399:SF23">
    <property type="entry name" value="C2H2-TYPE DOMAIN-CONTAINING PROTEIN"/>
    <property type="match status" value="1"/>
</dbReference>
<keyword evidence="8" id="KW-0804">Transcription</keyword>
<reference evidence="13 14" key="1">
    <citation type="journal article" date="2020" name="ISME J.">
        <title>Uncovering the hidden diversity of litter-decomposition mechanisms in mushroom-forming fungi.</title>
        <authorList>
            <person name="Floudas D."/>
            <person name="Bentzer J."/>
            <person name="Ahren D."/>
            <person name="Johansson T."/>
            <person name="Persson P."/>
            <person name="Tunlid A."/>
        </authorList>
    </citation>
    <scope>NUCLEOTIDE SEQUENCE [LARGE SCALE GENOMIC DNA]</scope>
    <source>
        <strain evidence="13 14">CBS 146.42</strain>
    </source>
</reference>
<dbReference type="SUPFAM" id="SSF57667">
    <property type="entry name" value="beta-beta-alpha zinc fingers"/>
    <property type="match status" value="1"/>
</dbReference>
<evidence type="ECO:0000256" key="3">
    <source>
        <dbReference type="ARBA" id="ARBA00022723"/>
    </source>
</evidence>
<feature type="region of interest" description="Disordered" evidence="11">
    <location>
        <begin position="115"/>
        <end position="135"/>
    </location>
</feature>
<evidence type="ECO:0000256" key="11">
    <source>
        <dbReference type="SAM" id="MobiDB-lite"/>
    </source>
</evidence>
<proteinExistence type="inferred from homology"/>
<dbReference type="GO" id="GO:0001227">
    <property type="term" value="F:DNA-binding transcription repressor activity, RNA polymerase II-specific"/>
    <property type="evidence" value="ECO:0007669"/>
    <property type="project" value="TreeGrafter"/>
</dbReference>
<feature type="region of interest" description="Disordered" evidence="11">
    <location>
        <begin position="538"/>
        <end position="565"/>
    </location>
</feature>
<dbReference type="PANTHER" id="PTHR24399">
    <property type="entry name" value="ZINC FINGER AND BTB DOMAIN-CONTAINING"/>
    <property type="match status" value="1"/>
</dbReference>
<dbReference type="FunFam" id="3.30.160.60:FF:000125">
    <property type="entry name" value="Putative zinc finger protein 143"/>
    <property type="match status" value="1"/>
</dbReference>
<accession>A0A8H5LH14</accession>
<sequence length="662" mass="73330">MIYPYSRSPSPGTQADEMTTVSTTYRTIASLNKSNQLTYPVDLCRHSSPPYEHAIRLPSINTYKRADSISSQPGTPVYGEAIHRTRNMTIKTEQTSKYTLHSDDTYLPFQLQTGSNTSSEIAKPSNYDPSKSSADSSWKALTIPSRHLFAVPGPQTRSFRHHQAADQPYHPRNASHFVRTRLTSLPSPPPITSPYAREHLRGSSSEFSYATRDCFSLSQWENPQSHVSPASTSYTNPSSPPLISSMDTTLMGIVHGPTSQVRNFNINRVPSSTITKTLHIDLSVSTQRSTAMDSTRFQPSSVSMYSRTPPRSYEIPSYSALSSRIQSSSPPPTHISLSAFARENAFASKAEATLGLCYEPTGASTSRPTLIRDSPRSVSSSVTRNHRTTEPQLYTPSSSQRFDQEQLNVSLESDAGSQVCALKGRKPARMHLCPSCDKSFSRPSGLKTHMRIHTQVKPYRCEYIGCGRSFNVKSNAKRHLRTHDIRPMLYSSLHVSSSTGPSPLTEHTGNAEAAQQRSDFPGFAPVIVGGYPFGTSPFDSDRSESASSTGADTQDARGSPGLATETTYPKPWVYKPRWAQGQLAEGPDVTAPEISYARGLHEWDDYEFRNSNDGFLRHCTDTVASRSYYYTSTSGTTHAFGTNLKNRWPKREDSGEKYPRSH</sequence>
<dbReference type="Proteomes" id="UP000559027">
    <property type="component" value="Unassembled WGS sequence"/>
</dbReference>
<gene>
    <name evidence="13" type="ORF">D9756_006473</name>
</gene>
<protein>
    <recommendedName>
        <fullName evidence="12">C2H2-type domain-containing protein</fullName>
    </recommendedName>
</protein>
<evidence type="ECO:0000256" key="5">
    <source>
        <dbReference type="ARBA" id="ARBA00022771"/>
    </source>
</evidence>
<dbReference type="AlphaFoldDB" id="A0A8H5LH14"/>
<dbReference type="PROSITE" id="PS00028">
    <property type="entry name" value="ZINC_FINGER_C2H2_1"/>
    <property type="match status" value="2"/>
</dbReference>
<dbReference type="Gene3D" id="3.30.160.60">
    <property type="entry name" value="Classic Zinc Finger"/>
    <property type="match status" value="2"/>
</dbReference>
<dbReference type="PROSITE" id="PS50157">
    <property type="entry name" value="ZINC_FINGER_C2H2_2"/>
    <property type="match status" value="2"/>
</dbReference>
<dbReference type="InterPro" id="IPR013087">
    <property type="entry name" value="Znf_C2H2_type"/>
</dbReference>
<evidence type="ECO:0000313" key="13">
    <source>
        <dbReference type="EMBL" id="KAF5357126.1"/>
    </source>
</evidence>
<evidence type="ECO:0000256" key="4">
    <source>
        <dbReference type="ARBA" id="ARBA00022737"/>
    </source>
</evidence>
<evidence type="ECO:0000256" key="8">
    <source>
        <dbReference type="ARBA" id="ARBA00023163"/>
    </source>
</evidence>
<feature type="compositionally biased region" description="Basic and acidic residues" evidence="11">
    <location>
        <begin position="649"/>
        <end position="662"/>
    </location>
</feature>
<evidence type="ECO:0000256" key="10">
    <source>
        <dbReference type="PROSITE-ProRule" id="PRU00042"/>
    </source>
</evidence>
<feature type="region of interest" description="Disordered" evidence="11">
    <location>
        <begin position="364"/>
        <end position="400"/>
    </location>
</feature>
<evidence type="ECO:0000256" key="1">
    <source>
        <dbReference type="ARBA" id="ARBA00004123"/>
    </source>
</evidence>
<feature type="domain" description="C2H2-type" evidence="12">
    <location>
        <begin position="431"/>
        <end position="458"/>
    </location>
</feature>
<feature type="region of interest" description="Disordered" evidence="11">
    <location>
        <begin position="640"/>
        <end position="662"/>
    </location>
</feature>
<keyword evidence="9" id="KW-0539">Nucleus</keyword>
<dbReference type="FunFam" id="3.30.160.60:FF:000761">
    <property type="entry name" value="Zinc finger protein 449"/>
    <property type="match status" value="1"/>
</dbReference>
<dbReference type="SMART" id="SM00355">
    <property type="entry name" value="ZnF_C2H2"/>
    <property type="match status" value="2"/>
</dbReference>
<comment type="caution">
    <text evidence="13">The sequence shown here is derived from an EMBL/GenBank/DDBJ whole genome shotgun (WGS) entry which is preliminary data.</text>
</comment>
<feature type="region of interest" description="Disordered" evidence="11">
    <location>
        <begin position="494"/>
        <end position="515"/>
    </location>
</feature>
<dbReference type="GO" id="GO:0000978">
    <property type="term" value="F:RNA polymerase II cis-regulatory region sequence-specific DNA binding"/>
    <property type="evidence" value="ECO:0007669"/>
    <property type="project" value="TreeGrafter"/>
</dbReference>
<feature type="compositionally biased region" description="Polar residues" evidence="11">
    <location>
        <begin position="390"/>
        <end position="400"/>
    </location>
</feature>
<dbReference type="GO" id="GO:0008270">
    <property type="term" value="F:zinc ion binding"/>
    <property type="evidence" value="ECO:0007669"/>
    <property type="project" value="UniProtKB-KW"/>
</dbReference>
<evidence type="ECO:0000256" key="7">
    <source>
        <dbReference type="ARBA" id="ARBA00023015"/>
    </source>
</evidence>
<keyword evidence="7" id="KW-0805">Transcription regulation</keyword>
<dbReference type="GO" id="GO:0005654">
    <property type="term" value="C:nucleoplasm"/>
    <property type="evidence" value="ECO:0007669"/>
    <property type="project" value="TreeGrafter"/>
</dbReference>
<keyword evidence="4" id="KW-0677">Repeat</keyword>
<dbReference type="EMBL" id="JAACJO010000006">
    <property type="protein sequence ID" value="KAF5357126.1"/>
    <property type="molecule type" value="Genomic_DNA"/>
</dbReference>
<comment type="similarity">
    <text evidence="2">Belongs to the krueppel C2H2-type zinc-finger protein family.</text>
</comment>